<dbReference type="GO" id="GO:0006272">
    <property type="term" value="P:leading strand elongation"/>
    <property type="evidence" value="ECO:0007669"/>
    <property type="project" value="TreeGrafter"/>
</dbReference>
<dbReference type="GO" id="GO:0003677">
    <property type="term" value="F:DNA binding"/>
    <property type="evidence" value="ECO:0007669"/>
    <property type="project" value="UniProtKB-KW"/>
</dbReference>
<dbReference type="GO" id="GO:0006275">
    <property type="term" value="P:regulation of DNA replication"/>
    <property type="evidence" value="ECO:0007669"/>
    <property type="project" value="InterPro"/>
</dbReference>
<dbReference type="EMBL" id="MT143651">
    <property type="protein sequence ID" value="QJA99451.1"/>
    <property type="molecule type" value="Genomic_DNA"/>
</dbReference>
<evidence type="ECO:0008006" key="6">
    <source>
        <dbReference type="Google" id="ProtNLM"/>
    </source>
</evidence>
<evidence type="ECO:0000259" key="3">
    <source>
        <dbReference type="Pfam" id="PF00705"/>
    </source>
</evidence>
<accession>A0A6M3M380</accession>
<organism evidence="5">
    <name type="scientific">viral metagenome</name>
    <dbReference type="NCBI Taxonomy" id="1070528"/>
    <lineage>
        <taxon>unclassified sequences</taxon>
        <taxon>metagenomes</taxon>
        <taxon>organismal metagenomes</taxon>
    </lineage>
</organism>
<evidence type="ECO:0000313" key="5">
    <source>
        <dbReference type="EMBL" id="QJA99451.1"/>
    </source>
</evidence>
<name>A0A6M3M380_9ZZZZ</name>
<feature type="domain" description="Proliferating cell nuclear antigen PCNA N-terminal" evidence="3">
    <location>
        <begin position="8"/>
        <end position="107"/>
    </location>
</feature>
<keyword evidence="2" id="KW-0238">DNA-binding</keyword>
<dbReference type="InterPro" id="IPR046938">
    <property type="entry name" value="DNA_clamp_sf"/>
</dbReference>
<dbReference type="CDD" id="cd00577">
    <property type="entry name" value="PCNA"/>
    <property type="match status" value="1"/>
</dbReference>
<dbReference type="AlphaFoldDB" id="A0A6M3M380"/>
<sequence length="253" mass="28190">MKLEMGQKAFTVFKAYVGLLKVINEELTMRVDDTGITVLGMDPSHVAMIDSKVKPGLFEKFTPPEGDGLITINLSEFSKFLDRVEKETVQIEYDAEQAKLNIIAKTGGRNRRFSLPILEPLDEEVPRPKIFFKSEARVLTQSVSRAIKDAELVSEHIGISIEAEMLKFVGKGDVGSAINEYTKDSDEILEIKSEEDSSATYTLSYLADMFAQLKNLADVITLEMSSDMPLKIVAEPNDLNLEITFYLAPMIGV</sequence>
<evidence type="ECO:0000259" key="4">
    <source>
        <dbReference type="Pfam" id="PF02747"/>
    </source>
</evidence>
<dbReference type="InterPro" id="IPR022648">
    <property type="entry name" value="Pr_cel_nuc_antig_N"/>
</dbReference>
<proteinExistence type="inferred from homology"/>
<comment type="similarity">
    <text evidence="1">Belongs to the PCNA family.</text>
</comment>
<dbReference type="Pfam" id="PF02747">
    <property type="entry name" value="PCNA_C"/>
    <property type="match status" value="1"/>
</dbReference>
<evidence type="ECO:0000256" key="2">
    <source>
        <dbReference type="ARBA" id="ARBA00023125"/>
    </source>
</evidence>
<dbReference type="Pfam" id="PF00705">
    <property type="entry name" value="PCNA_N"/>
    <property type="match status" value="1"/>
</dbReference>
<dbReference type="PANTHER" id="PTHR11352:SF0">
    <property type="entry name" value="PROLIFERATING CELL NUCLEAR ANTIGEN"/>
    <property type="match status" value="1"/>
</dbReference>
<gene>
    <name evidence="5" type="ORF">MM171A01009_0014</name>
</gene>
<protein>
    <recommendedName>
        <fullName evidence="6">DNA polymerase</fullName>
    </recommendedName>
</protein>
<dbReference type="HAMAP" id="MF_00317">
    <property type="entry name" value="DNApol_clamp_arch"/>
    <property type="match status" value="1"/>
</dbReference>
<reference evidence="5" key="1">
    <citation type="submission" date="2020-03" db="EMBL/GenBank/DDBJ databases">
        <title>The deep terrestrial virosphere.</title>
        <authorList>
            <person name="Holmfeldt K."/>
            <person name="Nilsson E."/>
            <person name="Simone D."/>
            <person name="Lopez-Fernandez M."/>
            <person name="Wu X."/>
            <person name="de Brujin I."/>
            <person name="Lundin D."/>
            <person name="Andersson A."/>
            <person name="Bertilsson S."/>
            <person name="Dopson M."/>
        </authorList>
    </citation>
    <scope>NUCLEOTIDE SEQUENCE</scope>
    <source>
        <strain evidence="5">MM171A01009</strain>
    </source>
</reference>
<dbReference type="InterPro" id="IPR022649">
    <property type="entry name" value="Pr_cel_nuc_antig_C"/>
</dbReference>
<feature type="domain" description="Proliferating cell nuclear antigen PCNA C-terminal" evidence="4">
    <location>
        <begin position="139"/>
        <end position="249"/>
    </location>
</feature>
<evidence type="ECO:0000256" key="1">
    <source>
        <dbReference type="ARBA" id="ARBA00010462"/>
    </source>
</evidence>
<dbReference type="Gene3D" id="3.70.10.10">
    <property type="match status" value="1"/>
</dbReference>
<dbReference type="InterPro" id="IPR000730">
    <property type="entry name" value="Pr_cel_nuc_antig"/>
</dbReference>
<dbReference type="GO" id="GO:0030337">
    <property type="term" value="F:DNA polymerase processivity factor activity"/>
    <property type="evidence" value="ECO:0007669"/>
    <property type="project" value="InterPro"/>
</dbReference>
<dbReference type="PANTHER" id="PTHR11352">
    <property type="entry name" value="PROLIFERATING CELL NUCLEAR ANTIGEN"/>
    <property type="match status" value="1"/>
</dbReference>
<dbReference type="SUPFAM" id="SSF55979">
    <property type="entry name" value="DNA clamp"/>
    <property type="match status" value="2"/>
</dbReference>